<evidence type="ECO:0000259" key="1">
    <source>
        <dbReference type="Pfam" id="PF17766"/>
    </source>
</evidence>
<dbReference type="InterPro" id="IPR041469">
    <property type="entry name" value="Subtilisin-like_FN3"/>
</dbReference>
<evidence type="ECO:0000313" key="2">
    <source>
        <dbReference type="EMBL" id="KAK3029465.1"/>
    </source>
</evidence>
<proteinExistence type="predicted"/>
<dbReference type="Pfam" id="PF17766">
    <property type="entry name" value="fn3_6"/>
    <property type="match status" value="1"/>
</dbReference>
<keyword evidence="3" id="KW-1185">Reference proteome</keyword>
<accession>A0AA88WZF8</accession>
<dbReference type="Proteomes" id="UP001188597">
    <property type="component" value="Unassembled WGS sequence"/>
</dbReference>
<protein>
    <recommendedName>
        <fullName evidence="1">Subtilisin-like protease fibronectin type-III domain-containing protein</fullName>
    </recommendedName>
</protein>
<sequence>MEDEIPKRLRSLTGKNFSRVVTYVGKDAAFYHAVSVVPPGMKITIEPRTLAFTGQYQSRSFMVHVVVEKQAPPDFILGGGGGWWAMPVLPKLRGSGGGVVAVTVYKSGNSDSFIGREEMREELSGEDQYYSGGPIRH</sequence>
<organism evidence="2 3">
    <name type="scientific">Escallonia herrerae</name>
    <dbReference type="NCBI Taxonomy" id="1293975"/>
    <lineage>
        <taxon>Eukaryota</taxon>
        <taxon>Viridiplantae</taxon>
        <taxon>Streptophyta</taxon>
        <taxon>Embryophyta</taxon>
        <taxon>Tracheophyta</taxon>
        <taxon>Spermatophyta</taxon>
        <taxon>Magnoliopsida</taxon>
        <taxon>eudicotyledons</taxon>
        <taxon>Gunneridae</taxon>
        <taxon>Pentapetalae</taxon>
        <taxon>asterids</taxon>
        <taxon>campanulids</taxon>
        <taxon>Escalloniales</taxon>
        <taxon>Escalloniaceae</taxon>
        <taxon>Escallonia</taxon>
    </lineage>
</organism>
<gene>
    <name evidence="2" type="ORF">RJ639_037750</name>
</gene>
<comment type="caution">
    <text evidence="2">The sequence shown here is derived from an EMBL/GenBank/DDBJ whole genome shotgun (WGS) entry which is preliminary data.</text>
</comment>
<name>A0AA88WZF8_9ASTE</name>
<evidence type="ECO:0000313" key="3">
    <source>
        <dbReference type="Proteomes" id="UP001188597"/>
    </source>
</evidence>
<dbReference type="AlphaFoldDB" id="A0AA88WZF8"/>
<reference evidence="2" key="1">
    <citation type="submission" date="2022-12" db="EMBL/GenBank/DDBJ databases">
        <title>Draft genome assemblies for two species of Escallonia (Escalloniales).</title>
        <authorList>
            <person name="Chanderbali A."/>
            <person name="Dervinis C."/>
            <person name="Anghel I."/>
            <person name="Soltis D."/>
            <person name="Soltis P."/>
            <person name="Zapata F."/>
        </authorList>
    </citation>
    <scope>NUCLEOTIDE SEQUENCE</scope>
    <source>
        <strain evidence="2">UCBG64.0493</strain>
        <tissue evidence="2">Leaf</tissue>
    </source>
</reference>
<dbReference type="EMBL" id="JAVXUP010000379">
    <property type="protein sequence ID" value="KAK3029465.1"/>
    <property type="molecule type" value="Genomic_DNA"/>
</dbReference>
<dbReference type="Gene3D" id="2.60.40.2310">
    <property type="match status" value="1"/>
</dbReference>
<feature type="domain" description="Subtilisin-like protease fibronectin type-III" evidence="1">
    <location>
        <begin position="15"/>
        <end position="75"/>
    </location>
</feature>